<sequence>MKMTIKRKTQEYGLPSGVIEIELTEEEIEQAYRIQEKNYRLQDAENALHAAYDAEKISDEEMEKLSCEQFYEIALGVFEKCFNCNIPENEIWELAIGKAREIFQEKEEV</sequence>
<reference evidence="1" key="1">
    <citation type="journal article" date="2021" name="Proc. Natl. Acad. Sci. U.S.A.">
        <title>A Catalog of Tens of Thousands of Viruses from Human Metagenomes Reveals Hidden Associations with Chronic Diseases.</title>
        <authorList>
            <person name="Tisza M.J."/>
            <person name="Buck C.B."/>
        </authorList>
    </citation>
    <scope>NUCLEOTIDE SEQUENCE</scope>
    <source>
        <strain evidence="1">Ct5xZ3</strain>
    </source>
</reference>
<protein>
    <submittedName>
        <fullName evidence="1">Uncharacterized protein</fullName>
    </submittedName>
</protein>
<accession>A0A8S5RS80</accession>
<name>A0A8S5RS80_9CAUD</name>
<evidence type="ECO:0000313" key="1">
    <source>
        <dbReference type="EMBL" id="DAE92121.1"/>
    </source>
</evidence>
<dbReference type="EMBL" id="BK057794">
    <property type="protein sequence ID" value="DAE92121.1"/>
    <property type="molecule type" value="Genomic_DNA"/>
</dbReference>
<organism evidence="1">
    <name type="scientific">Myoviridae sp. ct5xZ3</name>
    <dbReference type="NCBI Taxonomy" id="2827601"/>
    <lineage>
        <taxon>Viruses</taxon>
        <taxon>Duplodnaviria</taxon>
        <taxon>Heunggongvirae</taxon>
        <taxon>Uroviricota</taxon>
        <taxon>Caudoviricetes</taxon>
    </lineage>
</organism>
<proteinExistence type="predicted"/>